<accession>A0A2J8JY45</accession>
<evidence type="ECO:0000256" key="3">
    <source>
        <dbReference type="ARBA" id="ARBA00023054"/>
    </source>
</evidence>
<protein>
    <submittedName>
        <fullName evidence="4">CEP72 isoform 5</fullName>
    </submittedName>
</protein>
<dbReference type="PANTHER" id="PTHR23311">
    <property type="entry name" value="HEAT SHOCK REGULATED 2"/>
    <property type="match status" value="1"/>
</dbReference>
<gene>
    <name evidence="4" type="ORF">CK820_G0043186</name>
</gene>
<dbReference type="EMBL" id="NBAG03000409">
    <property type="protein sequence ID" value="PNI27693.1"/>
    <property type="molecule type" value="Genomic_DNA"/>
</dbReference>
<evidence type="ECO:0000256" key="2">
    <source>
        <dbReference type="ARBA" id="ARBA00022737"/>
    </source>
</evidence>
<sequence length="101" mass="11675">MLLRHCCLVGLQTSVKRLCGEIVELKQHLEHYDKIQELTQMLQESHSSLVSTNEHLLQELSQVRAQHRAEVEQMHWSYQELKKTMALFPHSSASHGGRQAC</sequence>
<dbReference type="PANTHER" id="PTHR23311:SF7">
    <property type="entry name" value="CENTROSOMAL PROTEIN OF 72 KDA"/>
    <property type="match status" value="1"/>
</dbReference>
<keyword evidence="1" id="KW-0433">Leucine-rich repeat</keyword>
<evidence type="ECO:0000313" key="4">
    <source>
        <dbReference type="EMBL" id="PNI27693.1"/>
    </source>
</evidence>
<name>A0A2J8JY45_PANTR</name>
<proteinExistence type="predicted"/>
<evidence type="ECO:0000313" key="5">
    <source>
        <dbReference type="Proteomes" id="UP000236370"/>
    </source>
</evidence>
<dbReference type="AlphaFoldDB" id="A0A2J8JY45"/>
<keyword evidence="2" id="KW-0677">Repeat</keyword>
<comment type="caution">
    <text evidence="4">The sequence shown here is derived from an EMBL/GenBank/DDBJ whole genome shotgun (WGS) entry which is preliminary data.</text>
</comment>
<organism evidence="4 5">
    <name type="scientific">Pan troglodytes</name>
    <name type="common">Chimpanzee</name>
    <dbReference type="NCBI Taxonomy" id="9598"/>
    <lineage>
        <taxon>Eukaryota</taxon>
        <taxon>Metazoa</taxon>
        <taxon>Chordata</taxon>
        <taxon>Craniata</taxon>
        <taxon>Vertebrata</taxon>
        <taxon>Euteleostomi</taxon>
        <taxon>Mammalia</taxon>
        <taxon>Eutheria</taxon>
        <taxon>Euarchontoglires</taxon>
        <taxon>Primates</taxon>
        <taxon>Haplorrhini</taxon>
        <taxon>Catarrhini</taxon>
        <taxon>Hominidae</taxon>
        <taxon>Pan</taxon>
    </lineage>
</organism>
<reference evidence="4 5" key="1">
    <citation type="submission" date="2017-12" db="EMBL/GenBank/DDBJ databases">
        <title>High-resolution comparative analysis of great ape genomes.</title>
        <authorList>
            <person name="Pollen A."/>
            <person name="Hastie A."/>
            <person name="Hormozdiari F."/>
            <person name="Dougherty M."/>
            <person name="Liu R."/>
            <person name="Chaisson M."/>
            <person name="Hoppe E."/>
            <person name="Hill C."/>
            <person name="Pang A."/>
            <person name="Hillier L."/>
            <person name="Baker C."/>
            <person name="Armstrong J."/>
            <person name="Shendure J."/>
            <person name="Paten B."/>
            <person name="Wilson R."/>
            <person name="Chao H."/>
            <person name="Schneider V."/>
            <person name="Ventura M."/>
            <person name="Kronenberg Z."/>
            <person name="Murali S."/>
            <person name="Gordon D."/>
            <person name="Cantsilieris S."/>
            <person name="Munson K."/>
            <person name="Nelson B."/>
            <person name="Raja A."/>
            <person name="Underwood J."/>
            <person name="Diekhans M."/>
            <person name="Fiddes I."/>
            <person name="Haussler D."/>
            <person name="Eichler E."/>
        </authorList>
    </citation>
    <scope>NUCLEOTIDE SEQUENCE [LARGE SCALE GENOMIC DNA]</scope>
    <source>
        <strain evidence="4">Yerkes chimp pedigree #C0471</strain>
    </source>
</reference>
<dbReference type="InterPro" id="IPR055320">
    <property type="entry name" value="CEP72-like"/>
</dbReference>
<evidence type="ECO:0000256" key="1">
    <source>
        <dbReference type="ARBA" id="ARBA00022614"/>
    </source>
</evidence>
<keyword evidence="3" id="KW-0175">Coiled coil</keyword>
<dbReference type="Proteomes" id="UP000236370">
    <property type="component" value="Unassembled WGS sequence"/>
</dbReference>